<feature type="domain" description="Pirin N-terminal" evidence="2">
    <location>
        <begin position="1"/>
        <end position="35"/>
    </location>
</feature>
<evidence type="ECO:0000256" key="1">
    <source>
        <dbReference type="RuleBase" id="RU003457"/>
    </source>
</evidence>
<dbReference type="EMBL" id="RAWE01000324">
    <property type="protein sequence ID" value="RKG94547.1"/>
    <property type="molecule type" value="Genomic_DNA"/>
</dbReference>
<reference evidence="4" key="1">
    <citation type="submission" date="2018-09" db="EMBL/GenBank/DDBJ databases">
        <authorList>
            <person name="Livingstone P.G."/>
            <person name="Whitworth D.E."/>
        </authorList>
    </citation>
    <scope>NUCLEOTIDE SEQUENCE [LARGE SCALE GENOMIC DNA]</scope>
    <source>
        <strain evidence="4">CA043D</strain>
    </source>
</reference>
<accession>A0A3A8JFL0</accession>
<name>A0A3A8JFL0_9BACT</name>
<dbReference type="Pfam" id="PF02678">
    <property type="entry name" value="Pirin"/>
    <property type="match status" value="1"/>
</dbReference>
<protein>
    <recommendedName>
        <fullName evidence="2">Pirin N-terminal domain-containing protein</fullName>
    </recommendedName>
</protein>
<dbReference type="OrthoDB" id="321327at2"/>
<dbReference type="InterPro" id="IPR003829">
    <property type="entry name" value="Pirin_N_dom"/>
</dbReference>
<comment type="similarity">
    <text evidence="1">Belongs to the pirin family.</text>
</comment>
<dbReference type="InterPro" id="IPR014710">
    <property type="entry name" value="RmlC-like_jellyroll"/>
</dbReference>
<sequence>MDFGWHPHSGIATVTVMHEGSVHYAETTGKQGLLKS</sequence>
<dbReference type="Gene3D" id="2.60.120.10">
    <property type="entry name" value="Jelly Rolls"/>
    <property type="match status" value="1"/>
</dbReference>
<organism evidence="3 4">
    <name type="scientific">Corallococcus carmarthensis</name>
    <dbReference type="NCBI Taxonomy" id="2316728"/>
    <lineage>
        <taxon>Bacteria</taxon>
        <taxon>Pseudomonadati</taxon>
        <taxon>Myxococcota</taxon>
        <taxon>Myxococcia</taxon>
        <taxon>Myxococcales</taxon>
        <taxon>Cystobacterineae</taxon>
        <taxon>Myxococcaceae</taxon>
        <taxon>Corallococcus</taxon>
    </lineage>
</organism>
<proteinExistence type="inferred from homology"/>
<gene>
    <name evidence="3" type="ORF">D7X32_41855</name>
</gene>
<keyword evidence="4" id="KW-1185">Reference proteome</keyword>
<comment type="caution">
    <text evidence="3">The sequence shown here is derived from an EMBL/GenBank/DDBJ whole genome shotgun (WGS) entry which is preliminary data.</text>
</comment>
<dbReference type="Proteomes" id="UP000268313">
    <property type="component" value="Unassembled WGS sequence"/>
</dbReference>
<evidence type="ECO:0000313" key="4">
    <source>
        <dbReference type="Proteomes" id="UP000268313"/>
    </source>
</evidence>
<dbReference type="SUPFAM" id="SSF51182">
    <property type="entry name" value="RmlC-like cupins"/>
    <property type="match status" value="1"/>
</dbReference>
<evidence type="ECO:0000313" key="3">
    <source>
        <dbReference type="EMBL" id="RKG94547.1"/>
    </source>
</evidence>
<dbReference type="InterPro" id="IPR011051">
    <property type="entry name" value="RmlC_Cupin_sf"/>
</dbReference>
<evidence type="ECO:0000259" key="2">
    <source>
        <dbReference type="Pfam" id="PF02678"/>
    </source>
</evidence>
<dbReference type="AlphaFoldDB" id="A0A3A8JFL0"/>